<dbReference type="AlphaFoldDB" id="A0A0K0FB05"/>
<evidence type="ECO:0000259" key="1">
    <source>
        <dbReference type="PROSITE" id="PS50904"/>
    </source>
</evidence>
<dbReference type="InterPro" id="IPR006797">
    <property type="entry name" value="PRELI/MSF1_dom"/>
</dbReference>
<sequence length="175" mass="20161">MKFFTEEYIFDHPWHTVVTAAWRKYPNPLNGSVTGIDVLSHKVENSILKSERILQSQFDIPTWTSKLIGFSGTQYSHEYTEIDVDNRQMSLLTRNLSASRFVKIDEKLTYQPHSTEPNKTVLKQEVSVTVNLPAFADTCEKAFLRVYSKNAKTGKKGLEWVVTNLLQDNNNYQNV</sequence>
<dbReference type="WBParaSite" id="SVE_0601100.1">
    <property type="protein sequence ID" value="SVE_0601100.1"/>
    <property type="gene ID" value="SVE_0601100"/>
</dbReference>
<reference evidence="3" key="2">
    <citation type="submission" date="2015-08" db="UniProtKB">
        <authorList>
            <consortium name="WormBaseParasite"/>
        </authorList>
    </citation>
    <scope>IDENTIFICATION</scope>
</reference>
<reference evidence="2" key="1">
    <citation type="submission" date="2014-07" db="EMBL/GenBank/DDBJ databases">
        <authorList>
            <person name="Martin A.A"/>
            <person name="De Silva N."/>
        </authorList>
    </citation>
    <scope>NUCLEOTIDE SEQUENCE</scope>
</reference>
<accession>A0A0K0FB05</accession>
<dbReference type="GO" id="GO:0005758">
    <property type="term" value="C:mitochondrial intermembrane space"/>
    <property type="evidence" value="ECO:0007669"/>
    <property type="project" value="InterPro"/>
</dbReference>
<organism evidence="2 3">
    <name type="scientific">Strongyloides venezuelensis</name>
    <name type="common">Threadworm</name>
    <dbReference type="NCBI Taxonomy" id="75913"/>
    <lineage>
        <taxon>Eukaryota</taxon>
        <taxon>Metazoa</taxon>
        <taxon>Ecdysozoa</taxon>
        <taxon>Nematoda</taxon>
        <taxon>Chromadorea</taxon>
        <taxon>Rhabditida</taxon>
        <taxon>Tylenchina</taxon>
        <taxon>Panagrolaimomorpha</taxon>
        <taxon>Strongyloidoidea</taxon>
        <taxon>Strongyloididae</taxon>
        <taxon>Strongyloides</taxon>
    </lineage>
</organism>
<protein>
    <submittedName>
        <fullName evidence="3">Protein slowmo (inferred by orthology to a D. melanogaster protein)</fullName>
    </submittedName>
</protein>
<evidence type="ECO:0000313" key="2">
    <source>
        <dbReference type="Proteomes" id="UP000035680"/>
    </source>
</evidence>
<dbReference type="PROSITE" id="PS50904">
    <property type="entry name" value="PRELI_MSF1"/>
    <property type="match status" value="1"/>
</dbReference>
<proteinExistence type="predicted"/>
<evidence type="ECO:0000313" key="3">
    <source>
        <dbReference type="WBParaSite" id="SVE_0601100.1"/>
    </source>
</evidence>
<dbReference type="Proteomes" id="UP000035680">
    <property type="component" value="Unassembled WGS sequence"/>
</dbReference>
<feature type="domain" description="PRELI/MSF1" evidence="1">
    <location>
        <begin position="1"/>
        <end position="170"/>
    </location>
</feature>
<name>A0A0K0FB05_STRVS</name>
<dbReference type="InterPro" id="IPR037365">
    <property type="entry name" value="Slowmo/Ups"/>
</dbReference>
<keyword evidence="2" id="KW-1185">Reference proteome</keyword>
<dbReference type="Pfam" id="PF04707">
    <property type="entry name" value="PRELI"/>
    <property type="match status" value="1"/>
</dbReference>
<dbReference type="STRING" id="75913.A0A0K0FB05"/>
<dbReference type="PANTHER" id="PTHR11158">
    <property type="entry name" value="MSF1/PX19 RELATED"/>
    <property type="match status" value="1"/>
</dbReference>